<accession>A0A1S3Y570</accession>
<dbReference type="OrthoDB" id="1226703at2759"/>
<keyword evidence="1" id="KW-0812">Transmembrane</keyword>
<dbReference type="PANTHER" id="PTHR33144:SF32">
    <property type="entry name" value="AP2_ERF DOMAIN-CONTAINING PROTEIN"/>
    <property type="match status" value="1"/>
</dbReference>
<reference evidence="2 3" key="1">
    <citation type="submission" date="2025-04" db="UniProtKB">
        <authorList>
            <consortium name="RefSeq"/>
        </authorList>
    </citation>
    <scope>IDENTIFICATION</scope>
</reference>
<dbReference type="KEGG" id="nta:107772241"/>
<dbReference type="STRING" id="4097.A0A1S3Y570"/>
<evidence type="ECO:0000313" key="3">
    <source>
        <dbReference type="RefSeq" id="XP_016447220.1"/>
    </source>
</evidence>
<gene>
    <name evidence="2 3" type="primary">LOC107772241</name>
</gene>
<dbReference type="AlphaFoldDB" id="A0A1S3Y570"/>
<dbReference type="PANTHER" id="PTHR33144">
    <property type="entry name" value="OS10G0409366 PROTEIN-RELATED"/>
    <property type="match status" value="1"/>
</dbReference>
<organism evidence="3">
    <name type="scientific">Nicotiana tabacum</name>
    <name type="common">Common tobacco</name>
    <dbReference type="NCBI Taxonomy" id="4097"/>
    <lineage>
        <taxon>Eukaryota</taxon>
        <taxon>Viridiplantae</taxon>
        <taxon>Streptophyta</taxon>
        <taxon>Embryophyta</taxon>
        <taxon>Tracheophyta</taxon>
        <taxon>Spermatophyta</taxon>
        <taxon>Magnoliopsida</taxon>
        <taxon>eudicotyledons</taxon>
        <taxon>Gunneridae</taxon>
        <taxon>Pentapetalae</taxon>
        <taxon>asterids</taxon>
        <taxon>lamiids</taxon>
        <taxon>Solanales</taxon>
        <taxon>Solanaceae</taxon>
        <taxon>Nicotianoideae</taxon>
        <taxon>Nicotianeae</taxon>
        <taxon>Nicotiana</taxon>
    </lineage>
</organism>
<feature type="transmembrane region" description="Helical" evidence="1">
    <location>
        <begin position="83"/>
        <end position="109"/>
    </location>
</feature>
<evidence type="ECO:0000313" key="2">
    <source>
        <dbReference type="RefSeq" id="XP_016447218.1"/>
    </source>
</evidence>
<dbReference type="PaxDb" id="4097-A0A1S3Y570"/>
<name>A0A1S3Y570_TOBAC</name>
<dbReference type="RefSeq" id="XP_016447220.1">
    <property type="nucleotide sequence ID" value="XM_016591734.1"/>
</dbReference>
<keyword evidence="1" id="KW-0472">Membrane</keyword>
<keyword evidence="1" id="KW-1133">Transmembrane helix</keyword>
<dbReference type="Pfam" id="PF03004">
    <property type="entry name" value="Transposase_24"/>
    <property type="match status" value="1"/>
</dbReference>
<protein>
    <submittedName>
        <fullName evidence="2 3">Uncharacterized protein isoform X1</fullName>
    </submittedName>
</protein>
<sequence length="124" mass="14657">MRKYKTRDALLKNRPSRIPRDQWSSLVSYWLSDKAKRCTQANRNNGANQMMSHTGVSKSIATLMDESSTPTTAMNEYHKHQGYLVLLKILHFLTELLLLHQLLLLLLLLRHYCHLYVRWRCYVV</sequence>
<dbReference type="InterPro" id="IPR004252">
    <property type="entry name" value="Probable_transposase_24"/>
</dbReference>
<evidence type="ECO:0000256" key="1">
    <source>
        <dbReference type="SAM" id="Phobius"/>
    </source>
</evidence>
<proteinExistence type="predicted"/>
<dbReference type="RefSeq" id="XP_016447218.1">
    <property type="nucleotide sequence ID" value="XM_016591732.1"/>
</dbReference>